<dbReference type="PANTHER" id="PTHR23252">
    <property type="entry name" value="INTIMAL THICKNESS RECEPTOR-RELATED"/>
    <property type="match status" value="1"/>
</dbReference>
<keyword evidence="1" id="KW-1133">Transmembrane helix</keyword>
<dbReference type="Pfam" id="PF10192">
    <property type="entry name" value="GPR180-TMEM145_TM"/>
    <property type="match status" value="1"/>
</dbReference>
<feature type="domain" description="GPR180/TMEM145 transmembrane" evidence="2">
    <location>
        <begin position="84"/>
        <end position="233"/>
    </location>
</feature>
<comment type="caution">
    <text evidence="3">The sequence shown here is derived from an EMBL/GenBank/DDBJ whole genome shotgun (WGS) entry which is preliminary data.</text>
</comment>
<evidence type="ECO:0000313" key="3">
    <source>
        <dbReference type="EMBL" id="GIY50691.1"/>
    </source>
</evidence>
<feature type="transmembrane region" description="Helical" evidence="1">
    <location>
        <begin position="82"/>
        <end position="101"/>
    </location>
</feature>
<feature type="transmembrane region" description="Helical" evidence="1">
    <location>
        <begin position="216"/>
        <end position="234"/>
    </location>
</feature>
<feature type="transmembrane region" description="Helical" evidence="1">
    <location>
        <begin position="153"/>
        <end position="171"/>
    </location>
</feature>
<reference evidence="3 4" key="1">
    <citation type="submission" date="2021-06" db="EMBL/GenBank/DDBJ databases">
        <title>Caerostris extrusa draft genome.</title>
        <authorList>
            <person name="Kono N."/>
            <person name="Arakawa K."/>
        </authorList>
    </citation>
    <scope>NUCLEOTIDE SEQUENCE [LARGE SCALE GENOMIC DNA]</scope>
</reference>
<evidence type="ECO:0000259" key="2">
    <source>
        <dbReference type="Pfam" id="PF10192"/>
    </source>
</evidence>
<evidence type="ECO:0000256" key="1">
    <source>
        <dbReference type="SAM" id="Phobius"/>
    </source>
</evidence>
<protein>
    <recommendedName>
        <fullName evidence="2">GPR180/TMEM145 transmembrane domain-containing protein</fullName>
    </recommendedName>
</protein>
<feature type="transmembrane region" description="Helical" evidence="1">
    <location>
        <begin position="183"/>
        <end position="204"/>
    </location>
</feature>
<dbReference type="Proteomes" id="UP001054945">
    <property type="component" value="Unassembled WGS sequence"/>
</dbReference>
<keyword evidence="4" id="KW-1185">Reference proteome</keyword>
<dbReference type="InterPro" id="IPR019336">
    <property type="entry name" value="GPR180/TMEM145_TM"/>
</dbReference>
<evidence type="ECO:0000313" key="4">
    <source>
        <dbReference type="Proteomes" id="UP001054945"/>
    </source>
</evidence>
<dbReference type="GO" id="GO:0019236">
    <property type="term" value="P:response to pheromone"/>
    <property type="evidence" value="ECO:0007669"/>
    <property type="project" value="InterPro"/>
</dbReference>
<dbReference type="EMBL" id="BPLR01012010">
    <property type="protein sequence ID" value="GIY50691.1"/>
    <property type="molecule type" value="Genomic_DNA"/>
</dbReference>
<dbReference type="GO" id="GO:0007186">
    <property type="term" value="P:G protein-coupled receptor signaling pathway"/>
    <property type="evidence" value="ECO:0007669"/>
    <property type="project" value="InterPro"/>
</dbReference>
<keyword evidence="1" id="KW-0812">Transmembrane</keyword>
<keyword evidence="1" id="KW-0472">Membrane</keyword>
<dbReference type="InterPro" id="IPR047831">
    <property type="entry name" value="GPR180/TMEM145"/>
</dbReference>
<dbReference type="AlphaFoldDB" id="A0AAV4TYB7"/>
<name>A0AAV4TYB7_CAEEX</name>
<dbReference type="PANTHER" id="PTHR23252:SF43">
    <property type="entry name" value="INTIMAL THICKNESS RELATED RECEPTOR IRP DOMAIN-CONTAINING PROTEIN"/>
    <property type="match status" value="1"/>
</dbReference>
<organism evidence="3 4">
    <name type="scientific">Caerostris extrusa</name>
    <name type="common">Bark spider</name>
    <name type="synonym">Caerostris bankana</name>
    <dbReference type="NCBI Taxonomy" id="172846"/>
    <lineage>
        <taxon>Eukaryota</taxon>
        <taxon>Metazoa</taxon>
        <taxon>Ecdysozoa</taxon>
        <taxon>Arthropoda</taxon>
        <taxon>Chelicerata</taxon>
        <taxon>Arachnida</taxon>
        <taxon>Araneae</taxon>
        <taxon>Araneomorphae</taxon>
        <taxon>Entelegynae</taxon>
        <taxon>Araneoidea</taxon>
        <taxon>Araneidae</taxon>
        <taxon>Caerostris</taxon>
    </lineage>
</organism>
<sequence length="235" mass="27080">MSQTVMKRYCAEMFQKIDTVAYDKNCKENGTEDFENVPCPVGELCEDEDAPERVVNEHQFTYAVLDNTQAKMKIFNAFTGTVEMYLVLLGLYFILILLQIYAGVYHYNNVTKLYAASLQLQLQYVLFSVVYVVKIASDGESIELLRIIGDVMYLFAQSLFMLLLLLLAKGWAITRTELTWKPVLLSIWLLYTLVGVLLYVWNMAEVDVIDDIDEYQTFPGWIILIFRLAIMVVLV</sequence>
<proteinExistence type="predicted"/>
<accession>A0AAV4TYB7</accession>
<gene>
    <name evidence="3" type="ORF">CEXT_188241</name>
</gene>